<feature type="transmembrane region" description="Helical" evidence="2">
    <location>
        <begin position="20"/>
        <end position="42"/>
    </location>
</feature>
<name>A0ABW6VMJ7_9ACTN</name>
<comment type="caution">
    <text evidence="4">The sequence shown here is derived from an EMBL/GenBank/DDBJ whole genome shotgun (WGS) entry which is preliminary data.</text>
</comment>
<dbReference type="InterPro" id="IPR000160">
    <property type="entry name" value="GGDEF_dom"/>
</dbReference>
<dbReference type="InterPro" id="IPR043128">
    <property type="entry name" value="Rev_trsase/Diguanyl_cyclase"/>
</dbReference>
<evidence type="ECO:0000313" key="4">
    <source>
        <dbReference type="EMBL" id="MFF5198865.1"/>
    </source>
</evidence>
<evidence type="ECO:0000259" key="3">
    <source>
        <dbReference type="PROSITE" id="PS50887"/>
    </source>
</evidence>
<gene>
    <name evidence="4" type="ORF">ACFY3B_04565</name>
</gene>
<keyword evidence="4" id="KW-0548">Nucleotidyltransferase</keyword>
<dbReference type="InterPro" id="IPR029787">
    <property type="entry name" value="Nucleotide_cyclase"/>
</dbReference>
<feature type="compositionally biased region" description="Basic and acidic residues" evidence="1">
    <location>
        <begin position="271"/>
        <end position="291"/>
    </location>
</feature>
<sequence length="387" mass="40526">MKEPFMSEPDTRPPGRGDLLRATATIVVVAILATAPVVFVASYGHLPVAVLIAVIAMQSWIPVGIIATARLIGQQRRLAAAHAREEELERRVAAGAALEEQLRRELLAAQTDPLTGLPNRTLAERAIAAASAVDAPLTIAFADADGLHTVNANGGHAVGDQYLKAIAARLSHAAASVSAGAQVARTGGDEFVILVPRADATALRDAIRVALVRPAIVAGRRMQLRVSVGIALSSGGNARYALAQADAAMFTAKRAGNQALIYNADRDGVPELDGTRPRVRRRDVEPDRDTAARATDGTTPTTRLVCSLDEAATIANALWLAYDRWAAVLQTEPSDSAASPATAETIDVTPTAEGLDRTAAFAEAEMAKYAGLARRISAAIDSASEQS</sequence>
<keyword evidence="2" id="KW-0472">Membrane</keyword>
<feature type="transmembrane region" description="Helical" evidence="2">
    <location>
        <begin position="48"/>
        <end position="69"/>
    </location>
</feature>
<dbReference type="PANTHER" id="PTHR44757">
    <property type="entry name" value="DIGUANYLATE CYCLASE DGCP"/>
    <property type="match status" value="1"/>
</dbReference>
<dbReference type="Pfam" id="PF00990">
    <property type="entry name" value="GGDEF"/>
    <property type="match status" value="1"/>
</dbReference>
<protein>
    <submittedName>
        <fullName evidence="4">GGDEF domain-containing protein</fullName>
        <ecNumber evidence="4">2.7.7.65</ecNumber>
    </submittedName>
</protein>
<dbReference type="CDD" id="cd01949">
    <property type="entry name" value="GGDEF"/>
    <property type="match status" value="1"/>
</dbReference>
<dbReference type="SUPFAM" id="SSF55073">
    <property type="entry name" value="Nucleotide cyclase"/>
    <property type="match status" value="1"/>
</dbReference>
<accession>A0ABW6VMJ7</accession>
<dbReference type="PROSITE" id="PS50887">
    <property type="entry name" value="GGDEF"/>
    <property type="match status" value="1"/>
</dbReference>
<keyword evidence="2" id="KW-1133">Transmembrane helix</keyword>
<dbReference type="EC" id="2.7.7.65" evidence="4"/>
<dbReference type="NCBIfam" id="TIGR00254">
    <property type="entry name" value="GGDEF"/>
    <property type="match status" value="1"/>
</dbReference>
<dbReference type="RefSeq" id="WP_387218052.1">
    <property type="nucleotide sequence ID" value="NZ_JBIAZM010000002.1"/>
</dbReference>
<dbReference type="Proteomes" id="UP001602287">
    <property type="component" value="Unassembled WGS sequence"/>
</dbReference>
<dbReference type="SMART" id="SM00267">
    <property type="entry name" value="GGDEF"/>
    <property type="match status" value="1"/>
</dbReference>
<evidence type="ECO:0000256" key="2">
    <source>
        <dbReference type="SAM" id="Phobius"/>
    </source>
</evidence>
<evidence type="ECO:0000256" key="1">
    <source>
        <dbReference type="SAM" id="MobiDB-lite"/>
    </source>
</evidence>
<evidence type="ECO:0000313" key="5">
    <source>
        <dbReference type="Proteomes" id="UP001602287"/>
    </source>
</evidence>
<keyword evidence="4" id="KW-0808">Transferase</keyword>
<keyword evidence="5" id="KW-1185">Reference proteome</keyword>
<dbReference type="GO" id="GO:0052621">
    <property type="term" value="F:diguanylate cyclase activity"/>
    <property type="evidence" value="ECO:0007669"/>
    <property type="project" value="UniProtKB-EC"/>
</dbReference>
<dbReference type="PANTHER" id="PTHR44757:SF2">
    <property type="entry name" value="BIOFILM ARCHITECTURE MAINTENANCE PROTEIN MBAA"/>
    <property type="match status" value="1"/>
</dbReference>
<keyword evidence="2" id="KW-0812">Transmembrane</keyword>
<feature type="region of interest" description="Disordered" evidence="1">
    <location>
        <begin position="271"/>
        <end position="297"/>
    </location>
</feature>
<reference evidence="4 5" key="1">
    <citation type="submission" date="2024-10" db="EMBL/GenBank/DDBJ databases">
        <title>The Natural Products Discovery Center: Release of the First 8490 Sequenced Strains for Exploring Actinobacteria Biosynthetic Diversity.</title>
        <authorList>
            <person name="Kalkreuter E."/>
            <person name="Kautsar S.A."/>
            <person name="Yang D."/>
            <person name="Bader C.D."/>
            <person name="Teijaro C.N."/>
            <person name="Fluegel L."/>
            <person name="Davis C.M."/>
            <person name="Simpson J.R."/>
            <person name="Lauterbach L."/>
            <person name="Steele A.D."/>
            <person name="Gui C."/>
            <person name="Meng S."/>
            <person name="Li G."/>
            <person name="Viehrig K."/>
            <person name="Ye F."/>
            <person name="Su P."/>
            <person name="Kiefer A.F."/>
            <person name="Nichols A."/>
            <person name="Cepeda A.J."/>
            <person name="Yan W."/>
            <person name="Fan B."/>
            <person name="Jiang Y."/>
            <person name="Adhikari A."/>
            <person name="Zheng C.-J."/>
            <person name="Schuster L."/>
            <person name="Cowan T.M."/>
            <person name="Smanski M.J."/>
            <person name="Chevrette M.G."/>
            <person name="De Carvalho L.P.S."/>
            <person name="Shen B."/>
        </authorList>
    </citation>
    <scope>NUCLEOTIDE SEQUENCE [LARGE SCALE GENOMIC DNA]</scope>
    <source>
        <strain evidence="4 5">NPDC000140</strain>
    </source>
</reference>
<feature type="domain" description="GGDEF" evidence="3">
    <location>
        <begin position="135"/>
        <end position="265"/>
    </location>
</feature>
<proteinExistence type="predicted"/>
<dbReference type="EMBL" id="JBIAZM010000002">
    <property type="protein sequence ID" value="MFF5198865.1"/>
    <property type="molecule type" value="Genomic_DNA"/>
</dbReference>
<dbReference type="Gene3D" id="3.30.70.270">
    <property type="match status" value="1"/>
</dbReference>
<organism evidence="4 5">
    <name type="scientific">Micromonospora parva</name>
    <dbReference type="NCBI Taxonomy" id="1464048"/>
    <lineage>
        <taxon>Bacteria</taxon>
        <taxon>Bacillati</taxon>
        <taxon>Actinomycetota</taxon>
        <taxon>Actinomycetes</taxon>
        <taxon>Micromonosporales</taxon>
        <taxon>Micromonosporaceae</taxon>
        <taxon>Micromonospora</taxon>
    </lineage>
</organism>
<dbReference type="InterPro" id="IPR052155">
    <property type="entry name" value="Biofilm_reg_signaling"/>
</dbReference>